<dbReference type="InterPro" id="IPR013538">
    <property type="entry name" value="ASHA1/2-like_C"/>
</dbReference>
<organism evidence="3 4">
    <name type="scientific">Gulosibacter molinativorax</name>
    <dbReference type="NCBI Taxonomy" id="256821"/>
    <lineage>
        <taxon>Bacteria</taxon>
        <taxon>Bacillati</taxon>
        <taxon>Actinomycetota</taxon>
        <taxon>Actinomycetes</taxon>
        <taxon>Micrococcales</taxon>
        <taxon>Microbacteriaceae</taxon>
        <taxon>Gulosibacter</taxon>
    </lineage>
</organism>
<reference evidence="3" key="1">
    <citation type="submission" date="2018-03" db="EMBL/GenBank/DDBJ databases">
        <authorList>
            <person name="Nunes O.C."/>
            <person name="Lopes A.R."/>
            <person name="Froufe H."/>
            <person name="Munoz-Merida A."/>
            <person name="Barroso C."/>
            <person name="Egas C."/>
        </authorList>
    </citation>
    <scope>NUCLEOTIDE SEQUENCE</scope>
    <source>
        <strain evidence="3">ON4</strain>
    </source>
</reference>
<evidence type="ECO:0000259" key="2">
    <source>
        <dbReference type="Pfam" id="PF08327"/>
    </source>
</evidence>
<accession>A0ABT7C7T3</accession>
<dbReference type="Proteomes" id="UP001170379">
    <property type="component" value="Unassembled WGS sequence"/>
</dbReference>
<gene>
    <name evidence="3" type="ORF">C7K25_07470</name>
</gene>
<feature type="domain" description="Activator of Hsp90 ATPase homologue 1/2-like C-terminal" evidence="2">
    <location>
        <begin position="26"/>
        <end position="140"/>
    </location>
</feature>
<dbReference type="SUPFAM" id="SSF55961">
    <property type="entry name" value="Bet v1-like"/>
    <property type="match status" value="1"/>
</dbReference>
<keyword evidence="4" id="KW-1185">Reference proteome</keyword>
<sequence length="207" mass="23922">MGEISGNISRVTDNYTVTLSADSDFDRKTIWRAITQEQALSTWLGRPSKSIMTGESFTLTYPNDADYSIIARVHDRRVPSSLVLSWKFNELPENFVRITLSKRPEGGTEIRLEVTGLRREDTAAAAATWHAQMEFLRNYLQGREVIGHALRFRRDELIPEYEQQMLDVGAPRRSRRELLDELEFEQSHVPPQDNEFRRVLHTHGHLA</sequence>
<dbReference type="Pfam" id="PF08327">
    <property type="entry name" value="AHSA1"/>
    <property type="match status" value="1"/>
</dbReference>
<name>A0ABT7C7T3_9MICO</name>
<dbReference type="InterPro" id="IPR023393">
    <property type="entry name" value="START-like_dom_sf"/>
</dbReference>
<comment type="caution">
    <text evidence="3">The sequence shown here is derived from an EMBL/GenBank/DDBJ whole genome shotgun (WGS) entry which is preliminary data.</text>
</comment>
<evidence type="ECO:0000256" key="1">
    <source>
        <dbReference type="ARBA" id="ARBA00006817"/>
    </source>
</evidence>
<evidence type="ECO:0000313" key="3">
    <source>
        <dbReference type="EMBL" id="MDJ1371207.1"/>
    </source>
</evidence>
<dbReference type="RefSeq" id="WP_026936842.1">
    <property type="nucleotide sequence ID" value="NZ_CP028426.1"/>
</dbReference>
<dbReference type="EMBL" id="PXVD01000010">
    <property type="protein sequence ID" value="MDJ1371207.1"/>
    <property type="molecule type" value="Genomic_DNA"/>
</dbReference>
<protein>
    <recommendedName>
        <fullName evidence="2">Activator of Hsp90 ATPase homologue 1/2-like C-terminal domain-containing protein</fullName>
    </recommendedName>
</protein>
<proteinExistence type="inferred from homology"/>
<comment type="similarity">
    <text evidence="1">Belongs to the AHA1 family.</text>
</comment>
<dbReference type="Gene3D" id="3.30.530.20">
    <property type="match status" value="1"/>
</dbReference>
<evidence type="ECO:0000313" key="4">
    <source>
        <dbReference type="Proteomes" id="UP001170379"/>
    </source>
</evidence>
<reference evidence="3" key="2">
    <citation type="journal article" date="2022" name="Sci. Rep.">
        <title>In silico prediction of the enzymes involved in the degradation of the herbicide molinate by Gulosibacter molinativorax ON4T.</title>
        <authorList>
            <person name="Lopes A.R."/>
            <person name="Bunin E."/>
            <person name="Viana A.T."/>
            <person name="Froufe H."/>
            <person name="Munoz-Merida A."/>
            <person name="Pinho D."/>
            <person name="Figueiredo J."/>
            <person name="Barroso C."/>
            <person name="Vaz-Moreira I."/>
            <person name="Bellanger X."/>
            <person name="Egas C."/>
            <person name="Nunes O.C."/>
        </authorList>
    </citation>
    <scope>NUCLEOTIDE SEQUENCE</scope>
    <source>
        <strain evidence="3">ON4</strain>
    </source>
</reference>